<dbReference type="InterPro" id="IPR007242">
    <property type="entry name" value="Atg12"/>
</dbReference>
<evidence type="ECO:0000313" key="9">
    <source>
        <dbReference type="Proteomes" id="UP000307173"/>
    </source>
</evidence>
<evidence type="ECO:0000256" key="1">
    <source>
        <dbReference type="ARBA" id="ARBA00004623"/>
    </source>
</evidence>
<keyword evidence="6" id="KW-0072">Autophagy</keyword>
<evidence type="ECO:0000256" key="2">
    <source>
        <dbReference type="ARBA" id="ARBA00007778"/>
    </source>
</evidence>
<dbReference type="STRING" id="52247.A0A4T0X5S1"/>
<comment type="similarity">
    <text evidence="2">Belongs to the ATG12 family.</text>
</comment>
<evidence type="ECO:0000256" key="4">
    <source>
        <dbReference type="ARBA" id="ARBA00022499"/>
    </source>
</evidence>
<name>A0A4T0X5S1_9ASCO</name>
<accession>A0A4T0X5S1</accession>
<dbReference type="AlphaFoldDB" id="A0A4T0X5S1"/>
<dbReference type="OrthoDB" id="10003551at2759"/>
<keyword evidence="9" id="KW-1185">Reference proteome</keyword>
<reference evidence="8 9" key="1">
    <citation type="journal article" date="2019" name="Front. Genet.">
        <title>Whole-Genome Sequencing of the Opportunistic Yeast Pathogen Candida inconspicua Uncovers Its Hybrid Origin.</title>
        <authorList>
            <person name="Mixao V."/>
            <person name="Hansen A.P."/>
            <person name="Saus E."/>
            <person name="Boekhout T."/>
            <person name="Lass-Florl C."/>
            <person name="Gabaldon T."/>
        </authorList>
    </citation>
    <scope>NUCLEOTIDE SEQUENCE [LARGE SCALE GENOMIC DNA]</scope>
    <source>
        <strain evidence="8 9">CBS 180</strain>
    </source>
</reference>
<dbReference type="GO" id="GO:0034045">
    <property type="term" value="C:phagophore assembly site membrane"/>
    <property type="evidence" value="ECO:0007669"/>
    <property type="project" value="UniProtKB-SubCell"/>
</dbReference>
<comment type="caution">
    <text evidence="8">The sequence shown here is derived from an EMBL/GenBank/DDBJ whole genome shotgun (WGS) entry which is preliminary data.</text>
</comment>
<dbReference type="GO" id="GO:0000045">
    <property type="term" value="P:autophagosome assembly"/>
    <property type="evidence" value="ECO:0007669"/>
    <property type="project" value="InterPro"/>
</dbReference>
<organism evidence="8 9">
    <name type="scientific">Pichia inconspicua</name>
    <dbReference type="NCBI Taxonomy" id="52247"/>
    <lineage>
        <taxon>Eukaryota</taxon>
        <taxon>Fungi</taxon>
        <taxon>Dikarya</taxon>
        <taxon>Ascomycota</taxon>
        <taxon>Saccharomycotina</taxon>
        <taxon>Pichiomycetes</taxon>
        <taxon>Pichiales</taxon>
        <taxon>Pichiaceae</taxon>
        <taxon>Pichia</taxon>
    </lineage>
</organism>
<evidence type="ECO:0000256" key="6">
    <source>
        <dbReference type="ARBA" id="ARBA00023006"/>
    </source>
</evidence>
<evidence type="ECO:0000313" key="8">
    <source>
        <dbReference type="EMBL" id="TID30821.1"/>
    </source>
</evidence>
<protein>
    <recommendedName>
        <fullName evidence="3">Ubiquitin-like protein ATG12</fullName>
    </recommendedName>
    <alternativeName>
        <fullName evidence="7">Autophagy-related protein 12</fullName>
    </alternativeName>
</protein>
<proteinExistence type="inferred from homology"/>
<comment type="subcellular location">
    <subcellularLocation>
        <location evidence="1">Preautophagosomal structure membrane</location>
        <topology evidence="1">Peripheral membrane protein</topology>
    </subcellularLocation>
</comment>
<dbReference type="Proteomes" id="UP000307173">
    <property type="component" value="Unassembled WGS sequence"/>
</dbReference>
<dbReference type="EMBL" id="SELW01000118">
    <property type="protein sequence ID" value="TID30821.1"/>
    <property type="molecule type" value="Genomic_DNA"/>
</dbReference>
<evidence type="ECO:0000256" key="7">
    <source>
        <dbReference type="ARBA" id="ARBA00029824"/>
    </source>
</evidence>
<keyword evidence="4" id="KW-1017">Isopeptide bond</keyword>
<dbReference type="InterPro" id="IPR029071">
    <property type="entry name" value="Ubiquitin-like_domsf"/>
</dbReference>
<sequence>MHVRFKAIGSVRQLDPPIVDFPDDTRFAAVVAYICRAVDVPTLWCYIANAFVPSPETSVAELAAVAAIAGTASDPLLVTYSLIEAFG</sequence>
<dbReference type="Gene3D" id="3.10.20.90">
    <property type="entry name" value="Phosphatidylinositol 3-kinase Catalytic Subunit, Chain A, domain 1"/>
    <property type="match status" value="1"/>
</dbReference>
<gene>
    <name evidence="8" type="ORF">CANINC_000586</name>
</gene>
<evidence type="ECO:0000256" key="5">
    <source>
        <dbReference type="ARBA" id="ARBA00022786"/>
    </source>
</evidence>
<keyword evidence="5" id="KW-0833">Ubl conjugation pathway</keyword>
<evidence type="ECO:0000256" key="3">
    <source>
        <dbReference type="ARBA" id="ARBA00015875"/>
    </source>
</evidence>
<dbReference type="Pfam" id="PF04110">
    <property type="entry name" value="APG12"/>
    <property type="match status" value="1"/>
</dbReference>
<dbReference type="SUPFAM" id="SSF54236">
    <property type="entry name" value="Ubiquitin-like"/>
    <property type="match status" value="1"/>
</dbReference>